<keyword evidence="24" id="KW-1185">Reference proteome</keyword>
<dbReference type="SUPFAM" id="SSF55811">
    <property type="entry name" value="Nudix"/>
    <property type="match status" value="1"/>
</dbReference>
<dbReference type="PROSITE" id="PS51462">
    <property type="entry name" value="NUDIX"/>
    <property type="match status" value="1"/>
</dbReference>
<comment type="caution">
    <text evidence="23">The sequence shown here is derived from an EMBL/GenBank/DDBJ whole genome shotgun (WGS) entry which is preliminary data.</text>
</comment>
<evidence type="ECO:0000256" key="18">
    <source>
        <dbReference type="ARBA" id="ARBA00048002"/>
    </source>
</evidence>
<dbReference type="GO" id="GO:0005737">
    <property type="term" value="C:cytoplasm"/>
    <property type="evidence" value="ECO:0007669"/>
    <property type="project" value="TreeGrafter"/>
</dbReference>
<evidence type="ECO:0000313" key="23">
    <source>
        <dbReference type="EMBL" id="ORX67932.1"/>
    </source>
</evidence>
<dbReference type="EC" id="3.6.1.56" evidence="11"/>
<evidence type="ECO:0000256" key="2">
    <source>
        <dbReference type="ARBA" id="ARBA00005582"/>
    </source>
</evidence>
<dbReference type="AlphaFoldDB" id="A0A1Y1W3G4"/>
<dbReference type="GO" id="GO:0042262">
    <property type="term" value="P:DNA protection"/>
    <property type="evidence" value="ECO:0007669"/>
    <property type="project" value="InterPro"/>
</dbReference>
<evidence type="ECO:0000256" key="4">
    <source>
        <dbReference type="ARBA" id="ARBA00022723"/>
    </source>
</evidence>
<evidence type="ECO:0000256" key="21">
    <source>
        <dbReference type="ARBA" id="ARBA00053094"/>
    </source>
</evidence>
<evidence type="ECO:0000256" key="6">
    <source>
        <dbReference type="ARBA" id="ARBA00022842"/>
    </source>
</evidence>
<dbReference type="GeneID" id="63807167"/>
<comment type="catalytic activity">
    <reaction evidence="9">
        <text>8-oxo-dGTP + H2O = 8-oxo-dGMP + diphosphate + H(+)</text>
        <dbReference type="Rhea" id="RHEA:31575"/>
        <dbReference type="ChEBI" id="CHEBI:15377"/>
        <dbReference type="ChEBI" id="CHEBI:15378"/>
        <dbReference type="ChEBI" id="CHEBI:33019"/>
        <dbReference type="ChEBI" id="CHEBI:63224"/>
        <dbReference type="ChEBI" id="CHEBI:77896"/>
    </reaction>
    <physiologicalReaction direction="left-to-right" evidence="9">
        <dbReference type="Rhea" id="RHEA:31576"/>
    </physiologicalReaction>
</comment>
<dbReference type="EMBL" id="MCFD01000011">
    <property type="protein sequence ID" value="ORX67932.1"/>
    <property type="molecule type" value="Genomic_DNA"/>
</dbReference>
<dbReference type="Gene3D" id="3.90.79.10">
    <property type="entry name" value="Nucleoside Triphosphate Pyrophosphohydrolase"/>
    <property type="match status" value="1"/>
</dbReference>
<comment type="cofactor">
    <cofactor evidence="1">
        <name>Mg(2+)</name>
        <dbReference type="ChEBI" id="CHEBI:18420"/>
    </cofactor>
</comment>
<dbReference type="InterPro" id="IPR015797">
    <property type="entry name" value="NUDIX_hydrolase-like_dom_sf"/>
</dbReference>
<dbReference type="CDD" id="cd03427">
    <property type="entry name" value="NUDIX_MTH1_Nudt1"/>
    <property type="match status" value="1"/>
</dbReference>
<comment type="similarity">
    <text evidence="2">Belongs to the Nudix hydrolase family.</text>
</comment>
<evidence type="ECO:0000256" key="19">
    <source>
        <dbReference type="ARBA" id="ARBA00048894"/>
    </source>
</evidence>
<comment type="subunit">
    <text evidence="3">Monomer.</text>
</comment>
<evidence type="ECO:0000256" key="12">
    <source>
        <dbReference type="ARBA" id="ARBA00026218"/>
    </source>
</evidence>
<evidence type="ECO:0000256" key="5">
    <source>
        <dbReference type="ARBA" id="ARBA00022801"/>
    </source>
</evidence>
<organism evidence="23 24">
    <name type="scientific">Linderina pennispora</name>
    <dbReference type="NCBI Taxonomy" id="61395"/>
    <lineage>
        <taxon>Eukaryota</taxon>
        <taxon>Fungi</taxon>
        <taxon>Fungi incertae sedis</taxon>
        <taxon>Zoopagomycota</taxon>
        <taxon>Kickxellomycotina</taxon>
        <taxon>Kickxellomycetes</taxon>
        <taxon>Kickxellales</taxon>
        <taxon>Kickxellaceae</taxon>
        <taxon>Linderina</taxon>
    </lineage>
</organism>
<dbReference type="STRING" id="61395.A0A1Y1W3G4"/>
<evidence type="ECO:0000259" key="22">
    <source>
        <dbReference type="PROSITE" id="PS51462"/>
    </source>
</evidence>
<dbReference type="PANTHER" id="PTHR43758">
    <property type="entry name" value="7,8-DIHYDRO-8-OXOGUANINE TRIPHOSPHATASE"/>
    <property type="match status" value="1"/>
</dbReference>
<evidence type="ECO:0000256" key="9">
    <source>
        <dbReference type="ARBA" id="ARBA00024486"/>
    </source>
</evidence>
<evidence type="ECO:0000256" key="1">
    <source>
        <dbReference type="ARBA" id="ARBA00001946"/>
    </source>
</evidence>
<accession>A0A1Y1W3G4</accession>
<dbReference type="PRINTS" id="PR01403">
    <property type="entry name" value="8OXTPHPHTASE"/>
</dbReference>
<evidence type="ECO:0000256" key="10">
    <source>
        <dbReference type="ARBA" id="ARBA00024596"/>
    </source>
</evidence>
<comment type="catalytic activity">
    <reaction evidence="20">
        <text>N(6)-methyl-dATP + H2O = N(6)-methyl-dAMP + diphosphate + H(+)</text>
        <dbReference type="Rhea" id="RHEA:67604"/>
        <dbReference type="ChEBI" id="CHEBI:15377"/>
        <dbReference type="ChEBI" id="CHEBI:15378"/>
        <dbReference type="ChEBI" id="CHEBI:33019"/>
        <dbReference type="ChEBI" id="CHEBI:169976"/>
        <dbReference type="ChEBI" id="CHEBI:172872"/>
    </reaction>
    <physiologicalReaction direction="left-to-right" evidence="20">
        <dbReference type="Rhea" id="RHEA:67605"/>
    </physiologicalReaction>
</comment>
<comment type="catalytic activity">
    <reaction evidence="18">
        <text>N(6)-methyl-ATP + H2O = N(6)-methyl-AMP + diphosphate + H(+)</text>
        <dbReference type="Rhea" id="RHEA:67608"/>
        <dbReference type="ChEBI" id="CHEBI:15377"/>
        <dbReference type="ChEBI" id="CHEBI:15378"/>
        <dbReference type="ChEBI" id="CHEBI:33019"/>
        <dbReference type="ChEBI" id="CHEBI:144842"/>
        <dbReference type="ChEBI" id="CHEBI:172873"/>
    </reaction>
    <physiologicalReaction direction="left-to-right" evidence="18">
        <dbReference type="Rhea" id="RHEA:67609"/>
    </physiologicalReaction>
</comment>
<comment type="catalytic activity">
    <reaction evidence="19">
        <text>O(6)-methyl-dGTP + H2O = O(6)-methyl-dGMP + diphosphate + H(+)</text>
        <dbReference type="Rhea" id="RHEA:67600"/>
        <dbReference type="ChEBI" id="CHEBI:15377"/>
        <dbReference type="ChEBI" id="CHEBI:15378"/>
        <dbReference type="ChEBI" id="CHEBI:33019"/>
        <dbReference type="ChEBI" id="CHEBI:169974"/>
        <dbReference type="ChEBI" id="CHEBI:169975"/>
    </reaction>
    <physiologicalReaction direction="left-to-right" evidence="19">
        <dbReference type="Rhea" id="RHEA:67601"/>
    </physiologicalReaction>
</comment>
<evidence type="ECO:0000256" key="16">
    <source>
        <dbReference type="ARBA" id="ARBA00031927"/>
    </source>
</evidence>
<gene>
    <name evidence="23" type="ORF">DL89DRAFT_294468</name>
</gene>
<evidence type="ECO:0000256" key="3">
    <source>
        <dbReference type="ARBA" id="ARBA00011245"/>
    </source>
</evidence>
<dbReference type="Proteomes" id="UP000193922">
    <property type="component" value="Unassembled WGS sequence"/>
</dbReference>
<keyword evidence="5" id="KW-0378">Hydrolase</keyword>
<comment type="catalytic activity">
    <reaction evidence="8">
        <text>2-oxo-dATP + H2O = 2-oxo-dAMP + diphosphate + H(+)</text>
        <dbReference type="Rhea" id="RHEA:31583"/>
        <dbReference type="ChEBI" id="CHEBI:15377"/>
        <dbReference type="ChEBI" id="CHEBI:15378"/>
        <dbReference type="ChEBI" id="CHEBI:33019"/>
        <dbReference type="ChEBI" id="CHEBI:63212"/>
        <dbReference type="ChEBI" id="CHEBI:77897"/>
        <dbReference type="EC" id="3.6.1.56"/>
    </reaction>
    <physiologicalReaction direction="left-to-right" evidence="8">
        <dbReference type="Rhea" id="RHEA:31584"/>
    </physiologicalReaction>
</comment>
<evidence type="ECO:0000256" key="17">
    <source>
        <dbReference type="ARBA" id="ARBA00032071"/>
    </source>
</evidence>
<evidence type="ECO:0000313" key="24">
    <source>
        <dbReference type="Proteomes" id="UP000193922"/>
    </source>
</evidence>
<dbReference type="GO" id="GO:0046872">
    <property type="term" value="F:metal ion binding"/>
    <property type="evidence" value="ECO:0007669"/>
    <property type="project" value="UniProtKB-KW"/>
</dbReference>
<protein>
    <recommendedName>
        <fullName evidence="12">Oxidized purine nucleoside triphosphate hydrolase</fullName>
        <ecNumber evidence="11">3.6.1.56</ecNumber>
    </recommendedName>
    <alternativeName>
        <fullName evidence="16">2-hydroxy-dATP diphosphatase</fullName>
    </alternativeName>
    <alternativeName>
        <fullName evidence="15">7,8-dihydro-8-oxoguanine triphosphatase</fullName>
    </alternativeName>
    <alternativeName>
        <fullName evidence="14">8-oxo-dGTPase</fullName>
    </alternativeName>
    <alternativeName>
        <fullName evidence="17">Methylated purine nucleoside triphosphate hydrolase</fullName>
    </alternativeName>
    <alternativeName>
        <fullName evidence="13">Nucleoside diphosphate-linked moiety X motif 1</fullName>
    </alternativeName>
</protein>
<dbReference type="OrthoDB" id="447842at2759"/>
<comment type="catalytic activity">
    <reaction evidence="10">
        <text>2-oxo-ATP + H2O = 2-oxo-AMP + diphosphate + H(+)</text>
        <dbReference type="Rhea" id="RHEA:67392"/>
        <dbReference type="ChEBI" id="CHEBI:15377"/>
        <dbReference type="ChEBI" id="CHEBI:15378"/>
        <dbReference type="ChEBI" id="CHEBI:33019"/>
        <dbReference type="ChEBI" id="CHEBI:71395"/>
        <dbReference type="ChEBI" id="CHEBI:172878"/>
    </reaction>
    <physiologicalReaction direction="left-to-right" evidence="10">
        <dbReference type="Rhea" id="RHEA:67393"/>
    </physiologicalReaction>
</comment>
<dbReference type="InterPro" id="IPR003563">
    <property type="entry name" value="8ODP"/>
</dbReference>
<dbReference type="Pfam" id="PF00293">
    <property type="entry name" value="NUDIX"/>
    <property type="match status" value="1"/>
</dbReference>
<dbReference type="InterPro" id="IPR000086">
    <property type="entry name" value="NUDIX_hydrolase_dom"/>
</dbReference>
<evidence type="ECO:0000256" key="8">
    <source>
        <dbReference type="ARBA" id="ARBA00024459"/>
    </source>
</evidence>
<keyword evidence="4" id="KW-0479">Metal-binding</keyword>
<keyword evidence="6" id="KW-0460">Magnesium</keyword>
<feature type="domain" description="Nudix hydrolase" evidence="22">
    <location>
        <begin position="3"/>
        <end position="132"/>
    </location>
</feature>
<evidence type="ECO:0000256" key="14">
    <source>
        <dbReference type="ARBA" id="ARBA00030634"/>
    </source>
</evidence>
<evidence type="ECO:0000256" key="20">
    <source>
        <dbReference type="ARBA" id="ARBA00049032"/>
    </source>
</evidence>
<evidence type="ECO:0000256" key="7">
    <source>
        <dbReference type="ARBA" id="ARBA00024448"/>
    </source>
</evidence>
<comment type="catalytic activity">
    <reaction evidence="7">
        <text>8-oxo-dATP + H2O = 8-oxo-dAMP + diphosphate + H(+)</text>
        <dbReference type="Rhea" id="RHEA:65396"/>
        <dbReference type="ChEBI" id="CHEBI:15377"/>
        <dbReference type="ChEBI" id="CHEBI:15378"/>
        <dbReference type="ChEBI" id="CHEBI:33019"/>
        <dbReference type="ChEBI" id="CHEBI:71361"/>
        <dbReference type="ChEBI" id="CHEBI:172871"/>
    </reaction>
    <physiologicalReaction direction="left-to-right" evidence="7">
        <dbReference type="Rhea" id="RHEA:65397"/>
    </physiologicalReaction>
</comment>
<reference evidence="23 24" key="1">
    <citation type="submission" date="2016-07" db="EMBL/GenBank/DDBJ databases">
        <title>Pervasive Adenine N6-methylation of Active Genes in Fungi.</title>
        <authorList>
            <consortium name="DOE Joint Genome Institute"/>
            <person name="Mondo S.J."/>
            <person name="Dannebaum R.O."/>
            <person name="Kuo R.C."/>
            <person name="Labutti K."/>
            <person name="Haridas S."/>
            <person name="Kuo A."/>
            <person name="Salamov A."/>
            <person name="Ahrendt S.R."/>
            <person name="Lipzen A."/>
            <person name="Sullivan W."/>
            <person name="Andreopoulos W.B."/>
            <person name="Clum A."/>
            <person name="Lindquist E."/>
            <person name="Daum C."/>
            <person name="Ramamoorthy G.K."/>
            <person name="Gryganskyi A."/>
            <person name="Culley D."/>
            <person name="Magnuson J.K."/>
            <person name="James T.Y."/>
            <person name="O'Malley M.A."/>
            <person name="Stajich J.E."/>
            <person name="Spatafora J.W."/>
            <person name="Visel A."/>
            <person name="Grigoriev I.V."/>
        </authorList>
    </citation>
    <scope>NUCLEOTIDE SEQUENCE [LARGE SCALE GENOMIC DNA]</scope>
    <source>
        <strain evidence="23 24">ATCC 12442</strain>
    </source>
</reference>
<proteinExistence type="inferred from homology"/>
<evidence type="ECO:0000256" key="15">
    <source>
        <dbReference type="ARBA" id="ARBA00030682"/>
    </source>
</evidence>
<evidence type="ECO:0000256" key="13">
    <source>
        <dbReference type="ARBA" id="ARBA00029673"/>
    </source>
</evidence>
<sequence length="163" mass="18856">MPDQHYYTVVFPFSTDRKRVLLGLKKRGMGEGLWNGFGGKPEPGETMDQCAIRELQEESSLTATAMDRVAVLIMRLESGPERVIFVYTVTGFSGDVCESDEMRPRWFDLENLPYSQAYTEARIWWPYMLAGRTFVADFTFNDDSIVRQECREVQQQDLDTYLP</sequence>
<comment type="function">
    <text evidence="21">Oxidized purine nucleoside triphosphate hydrolase which is a prominent sanitizer of the oxidized nucleotide pool. Catalyzes the hydrolysis of 2-oxo-dATP (2-hydroxy-dATP) into 2-oxo-dAMP. Also has a significant hydrolase activity toward 2-oxo-ATP, 8-oxo-dGTP and 8-oxo-dATP. Through the hydrolysis of oxidized purine nucleoside triphosphates, prevents their incorporation into DNA and the subsequent transversions A:T to C:G and G:C to T:A. Also catalyzes the hydrolysis of methylated purine nucleoside triphosphate preventing their integration into DNA. Through this antimutagenic activity protects cells from oxidative stress.</text>
</comment>
<dbReference type="GO" id="GO:0008413">
    <property type="term" value="F:8-oxo-7,8-dihydroguanosine triphosphate pyrophosphatase activity"/>
    <property type="evidence" value="ECO:0007669"/>
    <property type="project" value="InterPro"/>
</dbReference>
<dbReference type="PANTHER" id="PTHR43758:SF2">
    <property type="entry name" value="OXIDIZED PURINE NUCLEOSIDE TRIPHOSPHATE HYDROLASE"/>
    <property type="match status" value="1"/>
</dbReference>
<name>A0A1Y1W3G4_9FUNG</name>
<evidence type="ECO:0000256" key="11">
    <source>
        <dbReference type="ARBA" id="ARBA00026103"/>
    </source>
</evidence>
<dbReference type="RefSeq" id="XP_040741778.1">
    <property type="nucleotide sequence ID" value="XM_040890519.1"/>
</dbReference>
<dbReference type="GO" id="GO:0008828">
    <property type="term" value="F:dATP diphosphatase activity"/>
    <property type="evidence" value="ECO:0007669"/>
    <property type="project" value="UniProtKB-EC"/>
</dbReference>